<evidence type="ECO:0000313" key="2">
    <source>
        <dbReference type="EMBL" id="CAB3759401.1"/>
    </source>
</evidence>
<feature type="region of interest" description="Disordered" evidence="1">
    <location>
        <begin position="1"/>
        <end position="24"/>
    </location>
</feature>
<organism evidence="2 3">
    <name type="scientific">Paraburkholderia solisilvae</name>
    <dbReference type="NCBI Taxonomy" id="624376"/>
    <lineage>
        <taxon>Bacteria</taxon>
        <taxon>Pseudomonadati</taxon>
        <taxon>Pseudomonadota</taxon>
        <taxon>Betaproteobacteria</taxon>
        <taxon>Burkholderiales</taxon>
        <taxon>Burkholderiaceae</taxon>
        <taxon>Paraburkholderia</taxon>
    </lineage>
</organism>
<gene>
    <name evidence="2" type="ORF">LMG29739_03144</name>
</gene>
<evidence type="ECO:0000256" key="1">
    <source>
        <dbReference type="SAM" id="MobiDB-lite"/>
    </source>
</evidence>
<evidence type="ECO:0000313" key="3">
    <source>
        <dbReference type="Proteomes" id="UP000494329"/>
    </source>
</evidence>
<dbReference type="EMBL" id="CADIKF010000023">
    <property type="protein sequence ID" value="CAB3759401.1"/>
    <property type="molecule type" value="Genomic_DNA"/>
</dbReference>
<dbReference type="AlphaFoldDB" id="A0A6J5E1Y2"/>
<dbReference type="Proteomes" id="UP000494329">
    <property type="component" value="Unassembled WGS sequence"/>
</dbReference>
<dbReference type="Gene3D" id="1.10.10.10">
    <property type="entry name" value="Winged helix-like DNA-binding domain superfamily/Winged helix DNA-binding domain"/>
    <property type="match status" value="1"/>
</dbReference>
<dbReference type="InterPro" id="IPR036388">
    <property type="entry name" value="WH-like_DNA-bd_sf"/>
</dbReference>
<accession>A0A6J5E1Y2</accession>
<sequence length="142" mass="15645">MQPVTRADGVTPGLTSRPSKSGEIVDKKQLCERLGWSRPKLDRRLRTDENFPVLWRSNRSGPWQFDLDAVVAHLEAAGESAERRWMPAAGSRAGMPDDVSGELRRELSEMRALRQAVEALLMQLGAGAKVGSAVAEEPHGDR</sequence>
<dbReference type="RefSeq" id="WP_175111848.1">
    <property type="nucleotide sequence ID" value="NZ_CADIKF010000023.1"/>
</dbReference>
<proteinExistence type="predicted"/>
<keyword evidence="3" id="KW-1185">Reference proteome</keyword>
<name>A0A6J5E1Y2_9BURK</name>
<protein>
    <submittedName>
        <fullName evidence="2">Uncharacterized protein</fullName>
    </submittedName>
</protein>
<reference evidence="2 3" key="1">
    <citation type="submission" date="2020-04" db="EMBL/GenBank/DDBJ databases">
        <authorList>
            <person name="De Canck E."/>
        </authorList>
    </citation>
    <scope>NUCLEOTIDE SEQUENCE [LARGE SCALE GENOMIC DNA]</scope>
    <source>
        <strain evidence="2 3">LMG 29739</strain>
    </source>
</reference>